<name>A0ABX8UV55_9BURK</name>
<dbReference type="Proteomes" id="UP000826462">
    <property type="component" value="Chromosome 2"/>
</dbReference>
<reference evidence="1 2" key="1">
    <citation type="submission" date="2021-07" db="EMBL/GenBank/DDBJ databases">
        <title>Paraburkholderia edwinii protects Aspergillus sp. from phenazines by acting as a toxin sponge.</title>
        <authorList>
            <person name="Dahlstrom K.M."/>
            <person name="Newman D.K."/>
        </authorList>
    </citation>
    <scope>NUCLEOTIDE SEQUENCE [LARGE SCALE GENOMIC DNA]</scope>
    <source>
        <strain evidence="1 2">Pe01</strain>
    </source>
</reference>
<dbReference type="InterPro" id="IPR035994">
    <property type="entry name" value="Nucleoside_phosphorylase_sf"/>
</dbReference>
<proteinExistence type="predicted"/>
<accession>A0ABX8UV55</accession>
<dbReference type="PANTHER" id="PTHR38643:SF1">
    <property type="entry name" value="PURINE NUCLEOSIDE PERMEASE C285.05-RELATED"/>
    <property type="match status" value="1"/>
</dbReference>
<evidence type="ECO:0000313" key="1">
    <source>
        <dbReference type="EMBL" id="QYD72187.1"/>
    </source>
</evidence>
<sequence>MIVSMFGPEGKVWLDKLGPWQEIRVPGLSPDYPVVRCNEMSVCVMTTGMGHANAAASMMALTFSPRFDLRHTYFLIAGVAGIDPARGTLGTATWANYLVDFDIQWEVDSREAPPNWTTGYLGIFAKNQSDKPPLEYRTEVFELNHRLTDAALALSRDVELADASQAQATRAKYDYAPANQPPRVVQCDTLSGDTWWSGNAMGERAREWTRIVTDGKGNYCTTQQEDNATYEALKRAASAERVDLQRVAVLRTGADFDRPPKGVSSVDNLLNTNEQGGGDIALANLYRAGSPLVQSIVTQWSEWQKGVPTK</sequence>
<dbReference type="PANTHER" id="PTHR38643">
    <property type="entry name" value="PURINE NUCLEOSIDE PERMEASE C285.05-RELATED"/>
    <property type="match status" value="1"/>
</dbReference>
<keyword evidence="2" id="KW-1185">Reference proteome</keyword>
<evidence type="ECO:0000313" key="2">
    <source>
        <dbReference type="Proteomes" id="UP000826462"/>
    </source>
</evidence>
<organism evidence="1 2">
    <name type="scientific">Paraburkholderia edwinii</name>
    <dbReference type="NCBI Taxonomy" id="2861782"/>
    <lineage>
        <taxon>Bacteria</taxon>
        <taxon>Pseudomonadati</taxon>
        <taxon>Pseudomonadota</taxon>
        <taxon>Betaproteobacteria</taxon>
        <taxon>Burkholderiales</taxon>
        <taxon>Burkholderiaceae</taxon>
        <taxon>Paraburkholderia</taxon>
    </lineage>
</organism>
<dbReference type="EMBL" id="CP080096">
    <property type="protein sequence ID" value="QYD72187.1"/>
    <property type="molecule type" value="Genomic_DNA"/>
</dbReference>
<dbReference type="Pfam" id="PF06516">
    <property type="entry name" value="NUP"/>
    <property type="match status" value="1"/>
</dbReference>
<dbReference type="PIRSF" id="PIRSF013171">
    <property type="entry name" value="Pur_nuclsid_perm"/>
    <property type="match status" value="1"/>
</dbReference>
<protein>
    <submittedName>
        <fullName evidence="1">Purine nucleoside permease</fullName>
    </submittedName>
</protein>
<dbReference type="InterPro" id="IPR009486">
    <property type="entry name" value="Pur_nuclsid_perm"/>
</dbReference>
<gene>
    <name evidence="1" type="ORF">KZJ38_35185</name>
</gene>
<dbReference type="Gene3D" id="3.40.50.1580">
    <property type="entry name" value="Nucleoside phosphorylase domain"/>
    <property type="match status" value="1"/>
</dbReference>
<dbReference type="SUPFAM" id="SSF53167">
    <property type="entry name" value="Purine and uridine phosphorylases"/>
    <property type="match status" value="1"/>
</dbReference>